<comment type="caution">
    <text evidence="1">The sequence shown here is derived from an EMBL/GenBank/DDBJ whole genome shotgun (WGS) entry which is preliminary data.</text>
</comment>
<dbReference type="EMBL" id="JBBKZS010000002">
    <property type="protein sequence ID" value="MEJ8854425.1"/>
    <property type="molecule type" value="Genomic_DNA"/>
</dbReference>
<dbReference type="Proteomes" id="UP001367030">
    <property type="component" value="Unassembled WGS sequence"/>
</dbReference>
<name>A0ABU8X3N1_9BURK</name>
<sequence>MTRTNDEPGTAEAFLRTLLRPGTAPLSNRREFCGIAFGAGLVAIAPASTAIAAPAAPRASYFPSGSVQVDSGADLQAMLDKHKSVRLGAGYYGSVIIRTGQTLVGLPGGHTKLERITVQKGARDFEIRGIEVEEALRIEAGMPVGPGLLRDMRGGVLANGAELKDIDLVSMYQSQQDFRNTKTRNIRWVRPQTHNGGWNNTLPALIVTGQGEGNAVVAFNALDPRNGGLWIEGQKNFSVYGLDEESYLKRKVKAPVIKIRKSGEVLLAGVGGFAHEAQGVDSDAAKTYYWRSELETGQENILDNGRPFVRERPPAWPRWQRRQPVVRLPRVDASRATEDDGTLQRRLDDGPMVIELDRDVSIRKPLRVRRKVIIVGNGHAIVQRDPSQPVLEVQFVGAMITERVTAPFDMVDLALVGGRVGVLHNQVNLQLTGFTWANILFQDQREAGILLDKDAYAFDQGLLDHCTFDGPAGWIHRAIRRGDGDHESISYADKVMAYRCVFDNTQASVDLQPFRADNLLAFVECDFKAPARMSSHLNYPVIVGCTGPVDSKSSTTVHFD</sequence>
<evidence type="ECO:0008006" key="3">
    <source>
        <dbReference type="Google" id="ProtNLM"/>
    </source>
</evidence>
<organism evidence="1 2">
    <name type="scientific">Variovorax robiniae</name>
    <dbReference type="NCBI Taxonomy" id="1836199"/>
    <lineage>
        <taxon>Bacteria</taxon>
        <taxon>Pseudomonadati</taxon>
        <taxon>Pseudomonadota</taxon>
        <taxon>Betaproteobacteria</taxon>
        <taxon>Burkholderiales</taxon>
        <taxon>Comamonadaceae</taxon>
        <taxon>Variovorax</taxon>
    </lineage>
</organism>
<evidence type="ECO:0000313" key="2">
    <source>
        <dbReference type="Proteomes" id="UP001367030"/>
    </source>
</evidence>
<keyword evidence="2" id="KW-1185">Reference proteome</keyword>
<evidence type="ECO:0000313" key="1">
    <source>
        <dbReference type="EMBL" id="MEJ8854425.1"/>
    </source>
</evidence>
<proteinExistence type="predicted"/>
<gene>
    <name evidence="1" type="ORF">WKW79_07590</name>
</gene>
<accession>A0ABU8X3N1</accession>
<reference evidence="1 2" key="1">
    <citation type="submission" date="2024-03" db="EMBL/GenBank/DDBJ databases">
        <title>Novel species of the genus Variovorax.</title>
        <authorList>
            <person name="Liu Q."/>
            <person name="Xin Y.-H."/>
        </authorList>
    </citation>
    <scope>NUCLEOTIDE SEQUENCE [LARGE SCALE GENOMIC DNA]</scope>
    <source>
        <strain evidence="1 2">KACC 18901</strain>
    </source>
</reference>
<protein>
    <recommendedName>
        <fullName evidence="3">Right-handed parallel beta-helix repeat-containing protein</fullName>
    </recommendedName>
</protein>
<dbReference type="RefSeq" id="WP_340334484.1">
    <property type="nucleotide sequence ID" value="NZ_JBBKZS010000002.1"/>
</dbReference>